<sequence>MIRFACAGRLDDVSVSELARAAEVTRDTFYRHASSVTELLSIALADKLAELVAETNEQLPTRAELGGVLSAGELRLLRHIEELAPVYRTALAGQSAAPVRRTLTGFLQRNLEVALRVYPDIAPIPEHELDDESVAVLAAYAASGTVGAIEVWLSCDEPRAVEDVRRIIKAGAPEWWVRATGGAA</sequence>
<name>A0ABP8E0Y2_9MICO</name>
<dbReference type="Proteomes" id="UP001501594">
    <property type="component" value="Unassembled WGS sequence"/>
</dbReference>
<dbReference type="EMBL" id="BAABAU010000001">
    <property type="protein sequence ID" value="GAA4265866.1"/>
    <property type="molecule type" value="Genomic_DNA"/>
</dbReference>
<evidence type="ECO:0000313" key="1">
    <source>
        <dbReference type="EMBL" id="GAA4265866.1"/>
    </source>
</evidence>
<evidence type="ECO:0008006" key="3">
    <source>
        <dbReference type="Google" id="ProtNLM"/>
    </source>
</evidence>
<protein>
    <recommendedName>
        <fullName evidence="3">HTH tetR-type domain-containing protein</fullName>
    </recommendedName>
</protein>
<dbReference type="InterPro" id="IPR009057">
    <property type="entry name" value="Homeodomain-like_sf"/>
</dbReference>
<accession>A0ABP8E0Y2</accession>
<keyword evidence="2" id="KW-1185">Reference proteome</keyword>
<evidence type="ECO:0000313" key="2">
    <source>
        <dbReference type="Proteomes" id="UP001501594"/>
    </source>
</evidence>
<dbReference type="SUPFAM" id="SSF46689">
    <property type="entry name" value="Homeodomain-like"/>
    <property type="match status" value="1"/>
</dbReference>
<dbReference type="Gene3D" id="1.10.357.10">
    <property type="entry name" value="Tetracycline Repressor, domain 2"/>
    <property type="match status" value="1"/>
</dbReference>
<proteinExistence type="predicted"/>
<organism evidence="1 2">
    <name type="scientific">Frondihabitans peucedani</name>
    <dbReference type="NCBI Taxonomy" id="598626"/>
    <lineage>
        <taxon>Bacteria</taxon>
        <taxon>Bacillati</taxon>
        <taxon>Actinomycetota</taxon>
        <taxon>Actinomycetes</taxon>
        <taxon>Micrococcales</taxon>
        <taxon>Microbacteriaceae</taxon>
        <taxon>Frondihabitans</taxon>
    </lineage>
</organism>
<reference evidence="2" key="1">
    <citation type="journal article" date="2019" name="Int. J. Syst. Evol. Microbiol.">
        <title>The Global Catalogue of Microorganisms (GCM) 10K type strain sequencing project: providing services to taxonomists for standard genome sequencing and annotation.</title>
        <authorList>
            <consortium name="The Broad Institute Genomics Platform"/>
            <consortium name="The Broad Institute Genome Sequencing Center for Infectious Disease"/>
            <person name="Wu L."/>
            <person name="Ma J."/>
        </authorList>
    </citation>
    <scope>NUCLEOTIDE SEQUENCE [LARGE SCALE GENOMIC DNA]</scope>
    <source>
        <strain evidence="2">JCM 17442</strain>
    </source>
</reference>
<gene>
    <name evidence="1" type="ORF">GCM10022256_14780</name>
</gene>
<comment type="caution">
    <text evidence="1">The sequence shown here is derived from an EMBL/GenBank/DDBJ whole genome shotgun (WGS) entry which is preliminary data.</text>
</comment>